<dbReference type="AlphaFoldDB" id="F4QPR6"/>
<dbReference type="EMBL" id="GL883079">
    <property type="protein sequence ID" value="EGF90203.1"/>
    <property type="molecule type" value="Genomic_DNA"/>
</dbReference>
<sequence length="433" mass="49237">MPMSHKNSQSDVKIFRHTACELVHLRTNWLFDSQNVNLDMRHAWVSVSKLIFKEVRMHDLILQPGNDKLKKYYRRAFENCTELVVVSAYLTEWDSKLKLSEKCKYFKIIVGKDFGITRKSACEAVLSWLPSNRKSDFLVVEHAGGFHPKAVFWREVGGDCFCIVGSSNLTVAAFDANFEVNGFSPLSNTDYEAAKKWVEQIKQKSVVVCEDWLARYKEAPRNPSGRGGRGTREQKPTISLKLPKPAQTAAKVQLRRKKLKAFSKQKSGLLELFNNCATGIISSSDFYDTLPMFWSYEKDNRLQGEGWNIKGKASDFGLLSKCFLSVKNATPSHQDDAVRVAIDTLQKAKVPSRKAFLSEMLCLFWPEKYPLLNAPVMQYLRAIKFRPPKKASEGAAYIALAVTLRRSLLENPNHPAKNLAELDQAIWLKYGKK</sequence>
<reference evidence="3" key="1">
    <citation type="submission" date="2011-03" db="EMBL/GenBank/DDBJ databases">
        <title>Draft genome sequence of Brevundimonas diminuta.</title>
        <authorList>
            <person name="Brown P.J.B."/>
            <person name="Buechlein A."/>
            <person name="Hemmerich C."/>
            <person name="Brun Y.V."/>
        </authorList>
    </citation>
    <scope>NUCLEOTIDE SEQUENCE [LARGE SCALE GENOMIC DNA]</scope>
    <source>
        <strain evidence="3">C19</strain>
    </source>
</reference>
<evidence type="ECO:0008006" key="4">
    <source>
        <dbReference type="Google" id="ProtNLM"/>
    </source>
</evidence>
<dbReference type="Proteomes" id="UP000006512">
    <property type="component" value="Unassembled WGS sequence"/>
</dbReference>
<evidence type="ECO:0000313" key="2">
    <source>
        <dbReference type="EMBL" id="EGF90203.1"/>
    </source>
</evidence>
<dbReference type="CDD" id="cd09117">
    <property type="entry name" value="PLDc_Bfil_DEXD_like"/>
    <property type="match status" value="1"/>
</dbReference>
<dbReference type="eggNOG" id="COG3886">
    <property type="taxonomic scope" value="Bacteria"/>
</dbReference>
<keyword evidence="3" id="KW-1185">Reference proteome</keyword>
<dbReference type="Gene3D" id="3.30.870.10">
    <property type="entry name" value="Endonuclease Chain A"/>
    <property type="match status" value="1"/>
</dbReference>
<feature type="region of interest" description="Disordered" evidence="1">
    <location>
        <begin position="219"/>
        <end position="238"/>
    </location>
</feature>
<organism evidence="2 3">
    <name type="scientific">Asticcacaulis biprosthecium C19</name>
    <dbReference type="NCBI Taxonomy" id="715226"/>
    <lineage>
        <taxon>Bacteria</taxon>
        <taxon>Pseudomonadati</taxon>
        <taxon>Pseudomonadota</taxon>
        <taxon>Alphaproteobacteria</taxon>
        <taxon>Caulobacterales</taxon>
        <taxon>Caulobacteraceae</taxon>
        <taxon>Asticcacaulis</taxon>
    </lineage>
</organism>
<dbReference type="HOGENOM" id="CLU_713353_0_0_5"/>
<gene>
    <name evidence="2" type="ORF">ABI_32180</name>
</gene>
<protein>
    <recommendedName>
        <fullName evidence="4">Phospholipase D-like domain-containing protein</fullName>
    </recommendedName>
</protein>
<name>F4QPR6_9CAUL</name>
<proteinExistence type="predicted"/>
<evidence type="ECO:0000313" key="3">
    <source>
        <dbReference type="Proteomes" id="UP000006512"/>
    </source>
</evidence>
<evidence type="ECO:0000256" key="1">
    <source>
        <dbReference type="SAM" id="MobiDB-lite"/>
    </source>
</evidence>
<accession>F4QPR6</accession>